<gene>
    <name evidence="1" type="ORF">ILEXP_LOCUS31166</name>
</gene>
<accession>A0ABC8SYN5</accession>
<feature type="non-terminal residue" evidence="1">
    <location>
        <position position="1"/>
    </location>
</feature>
<evidence type="ECO:0000313" key="2">
    <source>
        <dbReference type="Proteomes" id="UP001642360"/>
    </source>
</evidence>
<name>A0ABC8SYN5_9AQUA</name>
<dbReference type="AlphaFoldDB" id="A0ABC8SYN5"/>
<keyword evidence="2" id="KW-1185">Reference proteome</keyword>
<proteinExistence type="predicted"/>
<reference evidence="1 2" key="1">
    <citation type="submission" date="2024-02" db="EMBL/GenBank/DDBJ databases">
        <authorList>
            <person name="Vignale AGUSTIN F."/>
            <person name="Sosa J E."/>
            <person name="Modenutti C."/>
        </authorList>
    </citation>
    <scope>NUCLEOTIDE SEQUENCE [LARGE SCALE GENOMIC DNA]</scope>
</reference>
<protein>
    <submittedName>
        <fullName evidence="1">Uncharacterized protein</fullName>
    </submittedName>
</protein>
<organism evidence="1 2">
    <name type="scientific">Ilex paraguariensis</name>
    <name type="common">yerba mate</name>
    <dbReference type="NCBI Taxonomy" id="185542"/>
    <lineage>
        <taxon>Eukaryota</taxon>
        <taxon>Viridiplantae</taxon>
        <taxon>Streptophyta</taxon>
        <taxon>Embryophyta</taxon>
        <taxon>Tracheophyta</taxon>
        <taxon>Spermatophyta</taxon>
        <taxon>Magnoliopsida</taxon>
        <taxon>eudicotyledons</taxon>
        <taxon>Gunneridae</taxon>
        <taxon>Pentapetalae</taxon>
        <taxon>asterids</taxon>
        <taxon>campanulids</taxon>
        <taxon>Aquifoliales</taxon>
        <taxon>Aquifoliaceae</taxon>
        <taxon>Ilex</taxon>
    </lineage>
</organism>
<sequence length="91" mass="10269">VCQLKVVPFGRMITAHNLFRFRLGPNPTASLAAVLATTATSTIAQVTTLDVVPMPPPENREEDRAFSSKMRLWGVPFYPRAFELQEEILYF</sequence>
<dbReference type="Proteomes" id="UP001642360">
    <property type="component" value="Unassembled WGS sequence"/>
</dbReference>
<dbReference type="EMBL" id="CAUOFW020003835">
    <property type="protein sequence ID" value="CAK9162303.1"/>
    <property type="molecule type" value="Genomic_DNA"/>
</dbReference>
<comment type="caution">
    <text evidence="1">The sequence shown here is derived from an EMBL/GenBank/DDBJ whole genome shotgun (WGS) entry which is preliminary data.</text>
</comment>
<evidence type="ECO:0000313" key="1">
    <source>
        <dbReference type="EMBL" id="CAK9162303.1"/>
    </source>
</evidence>